<evidence type="ECO:0000256" key="2">
    <source>
        <dbReference type="ARBA" id="ARBA00022692"/>
    </source>
</evidence>
<evidence type="ECO:0000256" key="3">
    <source>
        <dbReference type="ARBA" id="ARBA00022989"/>
    </source>
</evidence>
<feature type="transmembrane region" description="Helical" evidence="5">
    <location>
        <begin position="155"/>
        <end position="176"/>
    </location>
</feature>
<dbReference type="EMBL" id="GHBY01000471">
    <property type="protein sequence ID" value="MUP40648.1"/>
    <property type="molecule type" value="Transcribed_RNA"/>
</dbReference>
<accession>A0A646QDF3</accession>
<proteinExistence type="inferred from homology"/>
<protein>
    <submittedName>
        <fullName evidence="6">GHITMP</fullName>
    </submittedName>
</protein>
<evidence type="ECO:0000256" key="4">
    <source>
        <dbReference type="ARBA" id="ARBA00023136"/>
    </source>
</evidence>
<feature type="transmembrane region" description="Helical" evidence="5">
    <location>
        <begin position="188"/>
        <end position="208"/>
    </location>
</feature>
<dbReference type="InterPro" id="IPR035871">
    <property type="entry name" value="GHITM"/>
</dbReference>
<name>A0A646QDF3_9MYRI</name>
<feature type="transmembrane region" description="Helical" evidence="5">
    <location>
        <begin position="214"/>
        <end position="232"/>
    </location>
</feature>
<feature type="transmembrane region" description="Helical" evidence="5">
    <location>
        <begin position="244"/>
        <end position="261"/>
    </location>
</feature>
<reference evidence="6" key="1">
    <citation type="submission" date="2018-11" db="EMBL/GenBank/DDBJ databases">
        <title>Venom-gland transcriptomics and venom proteomics of the Florida green centipede (Hemiscolopendra marginata) reveal sex-based variation in a centipede venom.</title>
        <authorList>
            <person name="Nystrom G.S."/>
            <person name="Ward M.J."/>
            <person name="Ellsworth S.A."/>
            <person name="Rokyta D.R."/>
        </authorList>
    </citation>
    <scope>NUCLEOTIDE SEQUENCE</scope>
    <source>
        <tissue evidence="6">Venom gland</tissue>
    </source>
</reference>
<dbReference type="PANTHER" id="PTHR23291:SF112">
    <property type="entry name" value="GROWTH HORMONE-INDUCIBLE TRANSMEMBRANE PROTEIN"/>
    <property type="match status" value="1"/>
</dbReference>
<dbReference type="GO" id="GO:0005743">
    <property type="term" value="C:mitochondrial inner membrane"/>
    <property type="evidence" value="ECO:0007669"/>
    <property type="project" value="TreeGrafter"/>
</dbReference>
<comment type="similarity">
    <text evidence="5">Belongs to the BI1 family.</text>
</comment>
<keyword evidence="2 5" id="KW-0812">Transmembrane</keyword>
<keyword evidence="4 5" id="KW-0472">Membrane</keyword>
<dbReference type="CDD" id="cd10431">
    <property type="entry name" value="GHITM"/>
    <property type="match status" value="1"/>
</dbReference>
<evidence type="ECO:0000256" key="5">
    <source>
        <dbReference type="RuleBase" id="RU004379"/>
    </source>
</evidence>
<evidence type="ECO:0000256" key="1">
    <source>
        <dbReference type="ARBA" id="ARBA00004141"/>
    </source>
</evidence>
<evidence type="ECO:0000313" key="6">
    <source>
        <dbReference type="EMBL" id="MUP40648.1"/>
    </source>
</evidence>
<dbReference type="PANTHER" id="PTHR23291">
    <property type="entry name" value="BAX INHIBITOR-RELATED"/>
    <property type="match status" value="1"/>
</dbReference>
<dbReference type="AlphaFoldDB" id="A0A646QDF3"/>
<organism evidence="6">
    <name type="scientific">Hemiscolopendra marginata</name>
    <dbReference type="NCBI Taxonomy" id="943146"/>
    <lineage>
        <taxon>Eukaryota</taxon>
        <taxon>Metazoa</taxon>
        <taxon>Ecdysozoa</taxon>
        <taxon>Arthropoda</taxon>
        <taxon>Myriapoda</taxon>
        <taxon>Chilopoda</taxon>
        <taxon>Pleurostigmophora</taxon>
        <taxon>Scolopendromorpha</taxon>
        <taxon>Scolopendridae</taxon>
        <taxon>Hemiscolopendra</taxon>
    </lineage>
</organism>
<sequence length="341" mass="36033">MLAARFVLKTSLNGVGHQIFPISKTASCTGNTSLSIRIQRIQRYASQSRGTYGRTVRRRTLKETLMAPATDTAFTIGKGAVAGASAFGIGALCYYGIGLSNEVGAIDKVVIWPEYVRDRIKSTYLYFGGSVAITAASAISVFQSKALMNLMMKNSWMAIAATLGAMIGSGMIARSLPYEKGFGKKQLAWMAHSGICGAVIAPLCLVGGPILIRAACYTAGIVGGLSLVAACAPSEKFLTMGGPLAIGLGVVFASSLGSMFLPPTTALGAGLYSISLYGGLILFSGFLLYDTQRIIKKAELYPYYGAYPYDPVNASISIYMDTLNIFVRIVQILAGGGGRRK</sequence>
<keyword evidence="3 5" id="KW-1133">Transmembrane helix</keyword>
<feature type="transmembrane region" description="Helical" evidence="5">
    <location>
        <begin position="124"/>
        <end position="143"/>
    </location>
</feature>
<dbReference type="InterPro" id="IPR006214">
    <property type="entry name" value="Bax_inhibitor_1-related"/>
</dbReference>
<dbReference type="Pfam" id="PF01027">
    <property type="entry name" value="Bax1-I"/>
    <property type="match status" value="1"/>
</dbReference>
<feature type="transmembrane region" description="Helical" evidence="5">
    <location>
        <begin position="267"/>
        <end position="289"/>
    </location>
</feature>
<comment type="subcellular location">
    <subcellularLocation>
        <location evidence="1">Membrane</location>
        <topology evidence="1">Multi-pass membrane protein</topology>
    </subcellularLocation>
</comment>